<reference evidence="2 3" key="1">
    <citation type="submission" date="2017-11" db="EMBL/GenBank/DDBJ databases">
        <title>Genome-resolved metagenomics identifies genetic mobility, metabolic interactions, and unexpected diversity in perchlorate-reducing communities.</title>
        <authorList>
            <person name="Barnum T.P."/>
            <person name="Figueroa I.A."/>
            <person name="Carlstrom C.I."/>
            <person name="Lucas L.N."/>
            <person name="Engelbrektson A.L."/>
            <person name="Coates J.D."/>
        </authorList>
    </citation>
    <scope>NUCLEOTIDE SEQUENCE [LARGE SCALE GENOMIC DNA]</scope>
    <source>
        <strain evidence="2">BM706</strain>
    </source>
</reference>
<sequence length="296" mass="34549">MKTNKMLVIAALFIFAISSFSAVISDMEVYSHKIVKNNWKLQEMYYKLQSREAISEDEYLKLSNKIDNMVLELSDYIITNLKDGNRKPLEKFNEIYSELPKETRHFLDPVVEEIHPYLSRGDEELFPGYGYAEPGYYYRRGGEVKTELLSKFWKAEERYIEKNKRHKFYVELKLSTSMQQNAEAGGNIEGFKVKGVYGMEINGEFKQVAEVEFSTKETLKTRCTIMYEKNKVWYELFKAKKSFWDFLPWTELEWKKAGETYLISEEATDTEVIIAPLQGVAMTNPMTNPGSNPTSH</sequence>
<evidence type="ECO:0000256" key="1">
    <source>
        <dbReference type="SAM" id="SignalP"/>
    </source>
</evidence>
<comment type="caution">
    <text evidence="2">The sequence shown here is derived from an EMBL/GenBank/DDBJ whole genome shotgun (WGS) entry which is preliminary data.</text>
</comment>
<dbReference type="Proteomes" id="UP000234857">
    <property type="component" value="Unassembled WGS sequence"/>
</dbReference>
<organism evidence="2 3">
    <name type="scientific">Muiribacterium halophilum</name>
    <dbReference type="NCBI Taxonomy" id="2053465"/>
    <lineage>
        <taxon>Bacteria</taxon>
        <taxon>Candidatus Muiribacteriota</taxon>
        <taxon>Candidatus Muiribacteriia</taxon>
        <taxon>Candidatus Muiribacteriales</taxon>
        <taxon>Candidatus Muiribacteriaceae</taxon>
        <taxon>Candidatus Muiribacterium</taxon>
    </lineage>
</organism>
<proteinExistence type="predicted"/>
<dbReference type="AlphaFoldDB" id="A0A2N5ZL71"/>
<evidence type="ECO:0000313" key="3">
    <source>
        <dbReference type="Proteomes" id="UP000234857"/>
    </source>
</evidence>
<keyword evidence="1" id="KW-0732">Signal</keyword>
<name>A0A2N5ZL71_MUIH1</name>
<accession>A0A2N5ZL71</accession>
<evidence type="ECO:0000313" key="2">
    <source>
        <dbReference type="EMBL" id="PLX19457.1"/>
    </source>
</evidence>
<feature type="signal peptide" evidence="1">
    <location>
        <begin position="1"/>
        <end position="22"/>
    </location>
</feature>
<gene>
    <name evidence="2" type="ORF">C0601_01735</name>
</gene>
<feature type="chain" id="PRO_5014950626" evidence="1">
    <location>
        <begin position="23"/>
        <end position="296"/>
    </location>
</feature>
<dbReference type="EMBL" id="PKTG01000029">
    <property type="protein sequence ID" value="PLX19457.1"/>
    <property type="molecule type" value="Genomic_DNA"/>
</dbReference>
<protein>
    <submittedName>
        <fullName evidence="2">Uncharacterized protein</fullName>
    </submittedName>
</protein>